<dbReference type="Gene3D" id="2.40.360.20">
    <property type="match status" value="1"/>
</dbReference>
<reference evidence="3 4" key="1">
    <citation type="submission" date="2019-03" db="EMBL/GenBank/DDBJ databases">
        <title>Draft Genome Sequence of Desulfosporosinus fructosivorans Strain 63.6F, Isolated from Marine Sediment in the Baltic Sea.</title>
        <authorList>
            <person name="Hausmann B."/>
            <person name="Vandieken V."/>
            <person name="Pjevac P."/>
            <person name="Schreck K."/>
            <person name="Herbold C.W."/>
            <person name="Loy A."/>
        </authorList>
    </citation>
    <scope>NUCLEOTIDE SEQUENCE [LARGE SCALE GENOMIC DNA]</scope>
    <source>
        <strain evidence="3 4">63.6F</strain>
    </source>
</reference>
<sequence>MRKILLIISLLISLLLLSSCADKDSVKPDGDNTSTPPNTNAEVLTIKDYFGQQENSKYVYEGQGNEFASYTVYMDYKAGNRVQQRSNNGGTEMVKVLENKDGELRILLSRGECYYRENLTQAPSSSNVEILLKEPLEIGTSWTLADSRIRSITNLQVEVTTPSGTYKTLEVTTEGKGDKTLDYYAPNIGLVKSVFTSNGVEVSSTLSKLETNVSFIQTVRFYFPNTNVDKLYYINKELSFKTNDITKIFFENAFKDLPKGNLAKVLGPNAKIKSLYLNQDNRVYIDFSKEFLSEMNAGSSYENLILQSITNTIGTYYGVDKVSITIEGNPYVSGHIGMKKNEFFTVNLTNSVELK</sequence>
<dbReference type="AlphaFoldDB" id="A0A4Z0R0U1"/>
<proteinExistence type="predicted"/>
<protein>
    <recommendedName>
        <fullName evidence="2">GerMN domain-containing protein</fullName>
    </recommendedName>
</protein>
<dbReference type="PROSITE" id="PS51257">
    <property type="entry name" value="PROKAR_LIPOPROTEIN"/>
    <property type="match status" value="1"/>
</dbReference>
<feature type="signal peptide" evidence="1">
    <location>
        <begin position="1"/>
        <end position="21"/>
    </location>
</feature>
<dbReference type="Pfam" id="PF10646">
    <property type="entry name" value="Germane"/>
    <property type="match status" value="1"/>
</dbReference>
<dbReference type="InterPro" id="IPR019606">
    <property type="entry name" value="GerMN"/>
</dbReference>
<accession>A0A4Z0R0U1</accession>
<keyword evidence="1" id="KW-0732">Signal</keyword>
<organism evidence="3 4">
    <name type="scientific">Desulfosporosinus fructosivorans</name>
    <dbReference type="NCBI Taxonomy" id="2018669"/>
    <lineage>
        <taxon>Bacteria</taxon>
        <taxon>Bacillati</taxon>
        <taxon>Bacillota</taxon>
        <taxon>Clostridia</taxon>
        <taxon>Eubacteriales</taxon>
        <taxon>Desulfitobacteriaceae</taxon>
        <taxon>Desulfosporosinus</taxon>
    </lineage>
</organism>
<evidence type="ECO:0000313" key="3">
    <source>
        <dbReference type="EMBL" id="TGE36149.1"/>
    </source>
</evidence>
<gene>
    <name evidence="3" type="ORF">E4K67_21715</name>
</gene>
<feature type="domain" description="GerMN" evidence="2">
    <location>
        <begin position="250"/>
        <end position="335"/>
    </location>
</feature>
<evidence type="ECO:0000259" key="2">
    <source>
        <dbReference type="SMART" id="SM00909"/>
    </source>
</evidence>
<dbReference type="EMBL" id="SPQQ01000009">
    <property type="protein sequence ID" value="TGE36149.1"/>
    <property type="molecule type" value="Genomic_DNA"/>
</dbReference>
<dbReference type="Proteomes" id="UP000298460">
    <property type="component" value="Unassembled WGS sequence"/>
</dbReference>
<evidence type="ECO:0000256" key="1">
    <source>
        <dbReference type="SAM" id="SignalP"/>
    </source>
</evidence>
<dbReference type="SMART" id="SM00909">
    <property type="entry name" value="Germane"/>
    <property type="match status" value="1"/>
</dbReference>
<dbReference type="OrthoDB" id="1683231at2"/>
<dbReference type="RefSeq" id="WP_135550565.1">
    <property type="nucleotide sequence ID" value="NZ_SPQQ01000009.1"/>
</dbReference>
<keyword evidence="4" id="KW-1185">Reference proteome</keyword>
<comment type="caution">
    <text evidence="3">The sequence shown here is derived from an EMBL/GenBank/DDBJ whole genome shotgun (WGS) entry which is preliminary data.</text>
</comment>
<name>A0A4Z0R0U1_9FIRM</name>
<evidence type="ECO:0000313" key="4">
    <source>
        <dbReference type="Proteomes" id="UP000298460"/>
    </source>
</evidence>
<feature type="chain" id="PRO_5038560852" description="GerMN domain-containing protein" evidence="1">
    <location>
        <begin position="22"/>
        <end position="355"/>
    </location>
</feature>